<keyword evidence="2" id="KW-1185">Reference proteome</keyword>
<dbReference type="AlphaFoldDB" id="A0A1G4S2B6"/>
<reference evidence="2" key="1">
    <citation type="submission" date="2016-10" db="EMBL/GenBank/DDBJ databases">
        <authorList>
            <person name="Varghese N."/>
            <person name="Submissions S."/>
        </authorList>
    </citation>
    <scope>NUCLEOTIDE SEQUENCE [LARGE SCALE GENOMIC DNA]</scope>
    <source>
        <strain evidence="2">CGMCC 1.8946</strain>
    </source>
</reference>
<dbReference type="EMBL" id="FMTT01000022">
    <property type="protein sequence ID" value="SCW63141.1"/>
    <property type="molecule type" value="Genomic_DNA"/>
</dbReference>
<proteinExistence type="predicted"/>
<organism evidence="1 2">
    <name type="scientific">Paenibacillus tianmuensis</name>
    <dbReference type="NCBI Taxonomy" id="624147"/>
    <lineage>
        <taxon>Bacteria</taxon>
        <taxon>Bacillati</taxon>
        <taxon>Bacillota</taxon>
        <taxon>Bacilli</taxon>
        <taxon>Bacillales</taxon>
        <taxon>Paenibacillaceae</taxon>
        <taxon>Paenibacillus</taxon>
    </lineage>
</organism>
<sequence length="39" mass="4462">MDRMYQKQNELRLPAGWQLSPRSVLTFITGRQVGGVNIT</sequence>
<gene>
    <name evidence="1" type="ORF">SAMN04487970_102218</name>
</gene>
<evidence type="ECO:0000313" key="2">
    <source>
        <dbReference type="Proteomes" id="UP000198601"/>
    </source>
</evidence>
<evidence type="ECO:0000313" key="1">
    <source>
        <dbReference type="EMBL" id="SCW63141.1"/>
    </source>
</evidence>
<accession>A0A1G4S2B6</accession>
<dbReference type="Proteomes" id="UP000198601">
    <property type="component" value="Unassembled WGS sequence"/>
</dbReference>
<name>A0A1G4S2B6_9BACL</name>
<protein>
    <submittedName>
        <fullName evidence="1">Uncharacterized protein</fullName>
    </submittedName>
</protein>